<name>A0A4R1B0Q3_9BACI</name>
<evidence type="ECO:0000313" key="3">
    <source>
        <dbReference type="Proteomes" id="UP000293846"/>
    </source>
</evidence>
<dbReference type="SUPFAM" id="SSF141371">
    <property type="entry name" value="PilZ domain-like"/>
    <property type="match status" value="1"/>
</dbReference>
<dbReference type="InterPro" id="IPR009875">
    <property type="entry name" value="PilZ_domain"/>
</dbReference>
<reference evidence="2 3" key="1">
    <citation type="submission" date="2019-03" db="EMBL/GenBank/DDBJ databases">
        <authorList>
            <person name="Jensen L."/>
            <person name="Storgaard J."/>
            <person name="Sulaj E."/>
            <person name="Schramm A."/>
            <person name="Marshall I.P.G."/>
        </authorList>
    </citation>
    <scope>NUCLEOTIDE SEQUENCE [LARGE SCALE GENOMIC DNA]</scope>
    <source>
        <strain evidence="2 3">2017H2G3</strain>
    </source>
</reference>
<dbReference type="GO" id="GO:0035438">
    <property type="term" value="F:cyclic-di-GMP binding"/>
    <property type="evidence" value="ECO:0007669"/>
    <property type="project" value="InterPro"/>
</dbReference>
<dbReference type="EMBL" id="SJTH01000007">
    <property type="protein sequence ID" value="TCJ04729.1"/>
    <property type="molecule type" value="Genomic_DNA"/>
</dbReference>
<accession>A0A4R1B0Q3</accession>
<dbReference type="RefSeq" id="WP_131236602.1">
    <property type="nucleotide sequence ID" value="NZ_SJTH01000007.1"/>
</dbReference>
<feature type="domain" description="PilZ" evidence="1">
    <location>
        <begin position="37"/>
        <end position="114"/>
    </location>
</feature>
<dbReference type="OrthoDB" id="2354159at2"/>
<dbReference type="Gene3D" id="2.40.10.220">
    <property type="entry name" value="predicted glycosyltransferase like domains"/>
    <property type="match status" value="1"/>
</dbReference>
<comment type="caution">
    <text evidence="2">The sequence shown here is derived from an EMBL/GenBank/DDBJ whole genome shotgun (WGS) entry which is preliminary data.</text>
</comment>
<proteinExistence type="predicted"/>
<gene>
    <name evidence="2" type="ORF">E0Y62_07955</name>
</gene>
<protein>
    <submittedName>
        <fullName evidence="2">PilZ domain-containing protein</fullName>
    </submittedName>
</protein>
<organism evidence="2 3">
    <name type="scientific">Cytobacillus praedii</name>
    <dbReference type="NCBI Taxonomy" id="1742358"/>
    <lineage>
        <taxon>Bacteria</taxon>
        <taxon>Bacillati</taxon>
        <taxon>Bacillota</taxon>
        <taxon>Bacilli</taxon>
        <taxon>Bacillales</taxon>
        <taxon>Bacillaceae</taxon>
        <taxon>Cytobacillus</taxon>
    </lineage>
</organism>
<dbReference type="STRING" id="1742358.GCA_001439605_04758"/>
<evidence type="ECO:0000313" key="2">
    <source>
        <dbReference type="EMBL" id="TCJ04729.1"/>
    </source>
</evidence>
<dbReference type="AlphaFoldDB" id="A0A4R1B0Q3"/>
<keyword evidence="3" id="KW-1185">Reference proteome</keyword>
<evidence type="ECO:0000259" key="1">
    <source>
        <dbReference type="Pfam" id="PF07238"/>
    </source>
</evidence>
<dbReference type="Proteomes" id="UP000293846">
    <property type="component" value="Unassembled WGS sequence"/>
</dbReference>
<dbReference type="Pfam" id="PF07238">
    <property type="entry name" value="PilZ"/>
    <property type="match status" value="1"/>
</dbReference>
<sequence length="129" mass="14878">MRYKRDEGFRFSFGTPIPVFFTIDDMNNGSIAGTSKGEAKLIDLSPNGMKLSLPLDIAISNQKDVKMTAKFKLSQLEHCIQGKVMWKKNTFNSIFYGIHFSMDEQEQEEMIRDLKEYAKSQYNKNNSAY</sequence>